<evidence type="ECO:0000313" key="2">
    <source>
        <dbReference type="Proteomes" id="UP001500886"/>
    </source>
</evidence>
<comment type="caution">
    <text evidence="1">The sequence shown here is derived from an EMBL/GenBank/DDBJ whole genome shotgun (WGS) entry which is preliminary data.</text>
</comment>
<dbReference type="EMBL" id="BAAASL010000040">
    <property type="protein sequence ID" value="GAA2726430.1"/>
    <property type="molecule type" value="Genomic_DNA"/>
</dbReference>
<reference evidence="2" key="1">
    <citation type="journal article" date="2019" name="Int. J. Syst. Evol. Microbiol.">
        <title>The Global Catalogue of Microorganisms (GCM) 10K type strain sequencing project: providing services to taxonomists for standard genome sequencing and annotation.</title>
        <authorList>
            <consortium name="The Broad Institute Genomics Platform"/>
            <consortium name="The Broad Institute Genome Sequencing Center for Infectious Disease"/>
            <person name="Wu L."/>
            <person name="Ma J."/>
        </authorList>
    </citation>
    <scope>NUCLEOTIDE SEQUENCE [LARGE SCALE GENOMIC DNA]</scope>
    <source>
        <strain evidence="2">JCM 4542</strain>
    </source>
</reference>
<keyword evidence="2" id="KW-1185">Reference proteome</keyword>
<accession>A0ABP6GPV3</accession>
<protein>
    <recommendedName>
        <fullName evidence="3">Integrase</fullName>
    </recommendedName>
</protein>
<gene>
    <name evidence="1" type="ORF">GCM10010315_60620</name>
</gene>
<evidence type="ECO:0000313" key="1">
    <source>
        <dbReference type="EMBL" id="GAA2726430.1"/>
    </source>
</evidence>
<proteinExistence type="predicted"/>
<sequence length="644" mass="71524">MPRVRKSGRKRSERERFLAALANPVPAGGVGPRVVAGKGYLYAVDPAEYRCSQLAAQLADEWVEYVAATGLTTHGKVYVTGIDRFCRYVDKRLGSAAASASLVAAGLFDTLMGWELTLPEDYVEGSCRPRLLAGAVRLLIIRRDDHSERPVDGNLARLARGPAFIDWGETTERDEFKRQEKRALVRAAWRSAHDTRRRLQEGWQLAEQGQHPEIGSWTSVPDLLWGLAHDEITPDDIRVNVPPIWQWRPELCDFAAGDARFVPSLARLQLCRALFRQLYPFTRELHAFRVLLMDATGYASEEVTGFGESEVEFLPKGVRLTLLKNRAGLLRHRAFRDRTASAAGVTDQTDEQLTVNWPRREASEVVRQLLDVTARARAKAPHVTDTLFVSGAIRNSFDPFFGAWAPDARGGSFGEWLDVMGVQVKGDRNIGRMRKSVKVEKAIVTEGRVGAAADDHTEETFAGHYAQGTTLRILSGRTIATAQQHWFDKALARVDGPTDVRPAGTTELDQNQLMDSGLSAEQAEAIMSGQLDMGVSHCENPYKSPFSPPGELCAVAPLRCLECRNAWILPSNLPQLLIFQDHLKRLRTRLAPPVFSRLWGQSWVNLQAALGDRTPEEIAQARKHIDAGDAVLDLPLTANTEFDA</sequence>
<name>A0ABP6GPV3_9ACTN</name>
<dbReference type="Proteomes" id="UP001500886">
    <property type="component" value="Unassembled WGS sequence"/>
</dbReference>
<evidence type="ECO:0008006" key="3">
    <source>
        <dbReference type="Google" id="ProtNLM"/>
    </source>
</evidence>
<organism evidence="1 2">
    <name type="scientific">Streptomyces luteosporeus</name>
    <dbReference type="NCBI Taxonomy" id="173856"/>
    <lineage>
        <taxon>Bacteria</taxon>
        <taxon>Bacillati</taxon>
        <taxon>Actinomycetota</taxon>
        <taxon>Actinomycetes</taxon>
        <taxon>Kitasatosporales</taxon>
        <taxon>Streptomycetaceae</taxon>
        <taxon>Streptomyces</taxon>
    </lineage>
</organism>